<dbReference type="GeneID" id="28251181"/>
<gene>
    <name evidence="8" type="ORF">K529_015065</name>
</gene>
<accession>A0A1B1A6F5</accession>
<evidence type="ECO:0000313" key="8">
    <source>
        <dbReference type="EMBL" id="ANP42097.1"/>
    </source>
</evidence>
<dbReference type="PRINTS" id="PR00953">
    <property type="entry name" value="TYPE3IMRPROT"/>
</dbReference>
<dbReference type="PANTHER" id="PTHR30065:SF8">
    <property type="entry name" value="FLAGELLAR BIOSYNTHETIC PROTEIN FLIR"/>
    <property type="match status" value="1"/>
</dbReference>
<dbReference type="RefSeq" id="WP_005607917.1">
    <property type="nucleotide sequence ID" value="NZ_CP015230.1"/>
</dbReference>
<dbReference type="GO" id="GO:0005886">
    <property type="term" value="C:plasma membrane"/>
    <property type="evidence" value="ECO:0007669"/>
    <property type="project" value="UniProtKB-SubCell"/>
</dbReference>
<dbReference type="Pfam" id="PF01311">
    <property type="entry name" value="Bac_export_1"/>
    <property type="match status" value="1"/>
</dbReference>
<sequence length="259" mass="27380">MNFVGITPELMALFGAGFWHGAIVFLRIGAMTSIMLGFGEQLIPTQIRLVAGLVFTAIVAPALPQMPIPETVMQYAGLIATEVVVGLSLGLGLRMFMHMLQTAGSIAAQCTSLSQVLGGAGADPMPALGAVLWISGIAVAVMLDFHIHAAQLMIRSYDLFPVGRFPDAAGLSEWGVHRVSATFAQAFTLAAPFLITAVIYNLTLGVINRAMTQLMVVFVGAPVITFGGLSILMIGAPMMLEVWGRNLLMFFADPGVGMP</sequence>
<protein>
    <submittedName>
        <fullName evidence="8">Flagellar biosynthesis protein FliR</fullName>
    </submittedName>
</protein>
<evidence type="ECO:0000256" key="7">
    <source>
        <dbReference type="SAM" id="Phobius"/>
    </source>
</evidence>
<keyword evidence="5 7" id="KW-1133">Transmembrane helix</keyword>
<keyword evidence="8" id="KW-0966">Cell projection</keyword>
<dbReference type="AlphaFoldDB" id="A0A1B1A6F5"/>
<dbReference type="OrthoDB" id="9779817at2"/>
<keyword evidence="8" id="KW-0969">Cilium</keyword>
<dbReference type="PANTHER" id="PTHR30065">
    <property type="entry name" value="FLAGELLAR BIOSYNTHETIC PROTEIN FLIR"/>
    <property type="match status" value="1"/>
</dbReference>
<dbReference type="STRING" id="1265309.K529_015065"/>
<feature type="transmembrane region" description="Helical" evidence="7">
    <location>
        <begin position="49"/>
        <end position="66"/>
    </location>
</feature>
<keyword evidence="4 7" id="KW-0812">Transmembrane</keyword>
<evidence type="ECO:0000256" key="5">
    <source>
        <dbReference type="ARBA" id="ARBA00022989"/>
    </source>
</evidence>
<evidence type="ECO:0000256" key="6">
    <source>
        <dbReference type="ARBA" id="ARBA00023136"/>
    </source>
</evidence>
<evidence type="ECO:0000256" key="4">
    <source>
        <dbReference type="ARBA" id="ARBA00022692"/>
    </source>
</evidence>
<feature type="transmembrane region" description="Helical" evidence="7">
    <location>
        <begin position="214"/>
        <end position="240"/>
    </location>
</feature>
<keyword evidence="3" id="KW-1003">Cell membrane</keyword>
<comment type="similarity">
    <text evidence="2">Belongs to the FliR/MopE/SpaR family.</text>
</comment>
<dbReference type="KEGG" id="rmb:K529_015065"/>
<dbReference type="Proteomes" id="UP000013243">
    <property type="component" value="Chromosome"/>
</dbReference>
<dbReference type="EMBL" id="CP015230">
    <property type="protein sequence ID" value="ANP42097.1"/>
    <property type="molecule type" value="Genomic_DNA"/>
</dbReference>
<comment type="subcellular location">
    <subcellularLocation>
        <location evidence="1">Cell membrane</location>
        <topology evidence="1">Multi-pass membrane protein</topology>
    </subcellularLocation>
</comment>
<name>A0A1B1A6F5_9RHOB</name>
<evidence type="ECO:0000256" key="2">
    <source>
        <dbReference type="ARBA" id="ARBA00009772"/>
    </source>
</evidence>
<feature type="transmembrane region" description="Helical" evidence="7">
    <location>
        <begin position="183"/>
        <end position="202"/>
    </location>
</feature>
<keyword evidence="8" id="KW-0282">Flagellum</keyword>
<feature type="transmembrane region" description="Helical" evidence="7">
    <location>
        <begin position="72"/>
        <end position="93"/>
    </location>
</feature>
<dbReference type="GO" id="GO:0006605">
    <property type="term" value="P:protein targeting"/>
    <property type="evidence" value="ECO:0007669"/>
    <property type="project" value="InterPro"/>
</dbReference>
<evidence type="ECO:0000313" key="9">
    <source>
        <dbReference type="Proteomes" id="UP000013243"/>
    </source>
</evidence>
<evidence type="ECO:0000256" key="1">
    <source>
        <dbReference type="ARBA" id="ARBA00004651"/>
    </source>
</evidence>
<feature type="transmembrane region" description="Helical" evidence="7">
    <location>
        <begin position="12"/>
        <end position="37"/>
    </location>
</feature>
<dbReference type="InterPro" id="IPR002010">
    <property type="entry name" value="T3SS_IM_R"/>
</dbReference>
<reference evidence="8 9" key="1">
    <citation type="journal article" date="2016" name="ISME J.">
        <title>Global occurrence and heterogeneity of the Roseobacter-clade species Ruegeria mobilis.</title>
        <authorList>
            <person name="Sonnenschein E."/>
            <person name="Gram L."/>
        </authorList>
    </citation>
    <scope>NUCLEOTIDE SEQUENCE [LARGE SCALE GENOMIC DNA]</scope>
    <source>
        <strain evidence="8 9">F1926</strain>
    </source>
</reference>
<organism evidence="8 9">
    <name type="scientific">Tritonibacter mobilis F1926</name>
    <dbReference type="NCBI Taxonomy" id="1265309"/>
    <lineage>
        <taxon>Bacteria</taxon>
        <taxon>Pseudomonadati</taxon>
        <taxon>Pseudomonadota</taxon>
        <taxon>Alphaproteobacteria</taxon>
        <taxon>Rhodobacterales</taxon>
        <taxon>Paracoccaceae</taxon>
        <taxon>Tritonibacter</taxon>
    </lineage>
</organism>
<feature type="transmembrane region" description="Helical" evidence="7">
    <location>
        <begin position="130"/>
        <end position="154"/>
    </location>
</feature>
<keyword evidence="6 7" id="KW-0472">Membrane</keyword>
<evidence type="ECO:0000256" key="3">
    <source>
        <dbReference type="ARBA" id="ARBA00022475"/>
    </source>
</evidence>
<proteinExistence type="inferred from homology"/>